<dbReference type="AlphaFoldDB" id="A0AAQ3SDM1"/>
<evidence type="ECO:0000313" key="3">
    <source>
        <dbReference type="EMBL" id="WVZ51548.1"/>
    </source>
</evidence>
<sequence>MYDGFDNSGGKAHSAEWRKKTQAFNDHAFAGKTHYLDQVRCPCNEHNNGKFQTKEELTKDRVNYGLMPDYEMWSFHGKKETRVETEGEANDDLAGVNRMDEMLEALQPEFGLNSEDPPTKEVGEFFKPLQASEEPLHEHTKVSLLAFVTRLIAIKSKYFFSNNCFNDLVQLIRDVLPQPHKLRNDMYQCKRLTKALSMGYEKIDMCPDGCMLFCDDHVDEKKCLKCGKGRYVEVVNEDGDHVTMDVAQKQLRSFPMAPHFKWLFLSMKTCEYMRWSKEGVRDNSGFIGHPADSDAWKALDEFDPEFAKDARNIRFGLATDGFTPFGQSATSYSCWPVFIIPYNLPPHMCMKYEFVFFCLIIPGPEHPGQKISVMLQPLIKELKQLWYGVEAYDISLKQKFTLRAAYLWSVHDFMAYEFQRQNWTSKKQPTSKQLDKMQRDGIDGKPNFPDWFKIYLSEVRVSVRSHGRYDVNGFRMSRRFKQVAKRFVGKMIPSKERLFQGSTSIGSGREALLRCVDSKLQGVPIALQRNEDEEDEEADGEDAGDRQENEEAGDRDGQEDAQADEDLMGGDGSEEVTNSWLKSQGQPVGHFRDASETYLTTEEYGSISHPLFEDQPGPYKALCDLWTSEEFQERSRKHRNVGTKNATHKLGGYGDRRVVECRRHAEYGKEMERHHGEGFDWRTAPVDPQAVYESGQQVTWTVRFQHGRCYVVVFNNSTNVNTMFEFRRYSMFNGVIDSRQVQRRSSSQSLGSSSSRQHRTTSKMKIDSLRQEIQKRDAFLKAQEEYQKEQQAHTERLHSQQMAAIQAQGMTFVMPEVAPVPVPPQWGMFAQMSFSLAPQQSGQHIDPALGDFVNNLFASGGSGHNSNEPDVL</sequence>
<dbReference type="InterPro" id="IPR029480">
    <property type="entry name" value="Transpos_assoc"/>
</dbReference>
<feature type="compositionally biased region" description="Basic and acidic residues" evidence="1">
    <location>
        <begin position="543"/>
        <end position="558"/>
    </location>
</feature>
<feature type="compositionally biased region" description="Acidic residues" evidence="1">
    <location>
        <begin position="559"/>
        <end position="574"/>
    </location>
</feature>
<protein>
    <recommendedName>
        <fullName evidence="2">Transposase-associated domain-containing protein</fullName>
    </recommendedName>
</protein>
<feature type="region of interest" description="Disordered" evidence="1">
    <location>
        <begin position="740"/>
        <end position="764"/>
    </location>
</feature>
<keyword evidence="4" id="KW-1185">Reference proteome</keyword>
<dbReference type="Pfam" id="PF13963">
    <property type="entry name" value="Transpos_assoc"/>
    <property type="match status" value="1"/>
</dbReference>
<evidence type="ECO:0000313" key="4">
    <source>
        <dbReference type="Proteomes" id="UP001341281"/>
    </source>
</evidence>
<dbReference type="Proteomes" id="UP001341281">
    <property type="component" value="Chromosome 01"/>
</dbReference>
<reference evidence="3 4" key="1">
    <citation type="submission" date="2024-02" db="EMBL/GenBank/DDBJ databases">
        <title>High-quality chromosome-scale genome assembly of Pensacola bahiagrass (Paspalum notatum Flugge var. saurae).</title>
        <authorList>
            <person name="Vega J.M."/>
            <person name="Podio M."/>
            <person name="Orjuela J."/>
            <person name="Siena L.A."/>
            <person name="Pessino S.C."/>
            <person name="Combes M.C."/>
            <person name="Mariac C."/>
            <person name="Albertini E."/>
            <person name="Pupilli F."/>
            <person name="Ortiz J.P.A."/>
            <person name="Leblanc O."/>
        </authorList>
    </citation>
    <scope>NUCLEOTIDE SEQUENCE [LARGE SCALE GENOMIC DNA]</scope>
    <source>
        <strain evidence="3">R1</strain>
        <tissue evidence="3">Leaf</tissue>
    </source>
</reference>
<feature type="compositionally biased region" description="Polar residues" evidence="1">
    <location>
        <begin position="575"/>
        <end position="586"/>
    </location>
</feature>
<organism evidence="3 4">
    <name type="scientific">Paspalum notatum var. saurae</name>
    <dbReference type="NCBI Taxonomy" id="547442"/>
    <lineage>
        <taxon>Eukaryota</taxon>
        <taxon>Viridiplantae</taxon>
        <taxon>Streptophyta</taxon>
        <taxon>Embryophyta</taxon>
        <taxon>Tracheophyta</taxon>
        <taxon>Spermatophyta</taxon>
        <taxon>Magnoliopsida</taxon>
        <taxon>Liliopsida</taxon>
        <taxon>Poales</taxon>
        <taxon>Poaceae</taxon>
        <taxon>PACMAD clade</taxon>
        <taxon>Panicoideae</taxon>
        <taxon>Andropogonodae</taxon>
        <taxon>Paspaleae</taxon>
        <taxon>Paspalinae</taxon>
        <taxon>Paspalum</taxon>
    </lineage>
</organism>
<feature type="compositionally biased region" description="Acidic residues" evidence="1">
    <location>
        <begin position="531"/>
        <end position="542"/>
    </location>
</feature>
<gene>
    <name evidence="3" type="ORF">U9M48_002684</name>
</gene>
<dbReference type="PANTHER" id="PTHR10775:SF185">
    <property type="entry name" value="OS08G0208400 PROTEIN"/>
    <property type="match status" value="1"/>
</dbReference>
<evidence type="ECO:0000259" key="2">
    <source>
        <dbReference type="Pfam" id="PF13963"/>
    </source>
</evidence>
<feature type="domain" description="Transposase-associated" evidence="2">
    <location>
        <begin position="11"/>
        <end position="77"/>
    </location>
</feature>
<evidence type="ECO:0000256" key="1">
    <source>
        <dbReference type="SAM" id="MobiDB-lite"/>
    </source>
</evidence>
<name>A0AAQ3SDM1_PASNO</name>
<proteinExistence type="predicted"/>
<feature type="compositionally biased region" description="Low complexity" evidence="1">
    <location>
        <begin position="743"/>
        <end position="755"/>
    </location>
</feature>
<accession>A0AAQ3SDM1</accession>
<feature type="region of interest" description="Disordered" evidence="1">
    <location>
        <begin position="525"/>
        <end position="588"/>
    </location>
</feature>
<dbReference type="Pfam" id="PF02992">
    <property type="entry name" value="Transposase_21"/>
    <property type="match status" value="1"/>
</dbReference>
<dbReference type="EMBL" id="CP144745">
    <property type="protein sequence ID" value="WVZ51548.1"/>
    <property type="molecule type" value="Genomic_DNA"/>
</dbReference>
<dbReference type="InterPro" id="IPR004242">
    <property type="entry name" value="Transposase_21"/>
</dbReference>
<dbReference type="PANTHER" id="PTHR10775">
    <property type="entry name" value="OS08G0208400 PROTEIN"/>
    <property type="match status" value="1"/>
</dbReference>